<dbReference type="AlphaFoldDB" id="A0AAQ4FL93"/>
<proteinExistence type="predicted"/>
<reference evidence="1 2" key="1">
    <citation type="journal article" date="2023" name="Arcadia Sci">
        <title>De novo assembly of a long-read Amblyomma americanum tick genome.</title>
        <authorList>
            <person name="Chou S."/>
            <person name="Poskanzer K.E."/>
            <person name="Rollins M."/>
            <person name="Thuy-Boun P.S."/>
        </authorList>
    </citation>
    <scope>NUCLEOTIDE SEQUENCE [LARGE SCALE GENOMIC DNA]</scope>
    <source>
        <strain evidence="1">F_SG_1</strain>
        <tissue evidence="1">Salivary glands</tissue>
    </source>
</reference>
<keyword evidence="2" id="KW-1185">Reference proteome</keyword>
<dbReference type="EMBL" id="JARKHS020001187">
    <property type="protein sequence ID" value="KAK8788059.1"/>
    <property type="molecule type" value="Genomic_DNA"/>
</dbReference>
<organism evidence="1 2">
    <name type="scientific">Amblyomma americanum</name>
    <name type="common">Lone star tick</name>
    <dbReference type="NCBI Taxonomy" id="6943"/>
    <lineage>
        <taxon>Eukaryota</taxon>
        <taxon>Metazoa</taxon>
        <taxon>Ecdysozoa</taxon>
        <taxon>Arthropoda</taxon>
        <taxon>Chelicerata</taxon>
        <taxon>Arachnida</taxon>
        <taxon>Acari</taxon>
        <taxon>Parasitiformes</taxon>
        <taxon>Ixodida</taxon>
        <taxon>Ixodoidea</taxon>
        <taxon>Ixodidae</taxon>
        <taxon>Amblyomminae</taxon>
        <taxon>Amblyomma</taxon>
    </lineage>
</organism>
<dbReference type="Proteomes" id="UP001321473">
    <property type="component" value="Unassembled WGS sequence"/>
</dbReference>
<sequence>MICLLSSHVAHTREHFCESGVYAVEIKNLSVRNVAVPFYGFISTLRRYKEV</sequence>
<feature type="non-terminal residue" evidence="1">
    <location>
        <position position="51"/>
    </location>
</feature>
<evidence type="ECO:0000313" key="2">
    <source>
        <dbReference type="Proteomes" id="UP001321473"/>
    </source>
</evidence>
<evidence type="ECO:0000313" key="1">
    <source>
        <dbReference type="EMBL" id="KAK8788059.1"/>
    </source>
</evidence>
<gene>
    <name evidence="1" type="ORF">V5799_022168</name>
</gene>
<name>A0AAQ4FL93_AMBAM</name>
<accession>A0AAQ4FL93</accession>
<protein>
    <submittedName>
        <fullName evidence="1">Uncharacterized protein</fullName>
    </submittedName>
</protein>
<comment type="caution">
    <text evidence="1">The sequence shown here is derived from an EMBL/GenBank/DDBJ whole genome shotgun (WGS) entry which is preliminary data.</text>
</comment>